<name>A0AAE0IB76_9PEZI</name>
<feature type="binding site" evidence="3">
    <location>
        <position position="93"/>
    </location>
    <ligand>
        <name>FAD</name>
        <dbReference type="ChEBI" id="CHEBI:57692"/>
    </ligand>
</feature>
<proteinExistence type="inferred from homology"/>
<evidence type="ECO:0000313" key="8">
    <source>
        <dbReference type="Proteomes" id="UP001283341"/>
    </source>
</evidence>
<feature type="active site" description="Proton donor" evidence="2">
    <location>
        <position position="550"/>
    </location>
</feature>
<feature type="active site" description="Proton acceptor" evidence="2">
    <location>
        <position position="593"/>
    </location>
</feature>
<dbReference type="GO" id="GO:0044550">
    <property type="term" value="P:secondary metabolite biosynthetic process"/>
    <property type="evidence" value="ECO:0007669"/>
    <property type="project" value="TreeGrafter"/>
</dbReference>
<dbReference type="GO" id="GO:0050660">
    <property type="term" value="F:flavin adenine dinucleotide binding"/>
    <property type="evidence" value="ECO:0007669"/>
    <property type="project" value="InterPro"/>
</dbReference>
<dbReference type="Pfam" id="PF00732">
    <property type="entry name" value="GMC_oxred_N"/>
    <property type="match status" value="1"/>
</dbReference>
<dbReference type="AlphaFoldDB" id="A0AAE0IB76"/>
<dbReference type="PANTHER" id="PTHR11552:SF115">
    <property type="entry name" value="DEHYDROGENASE XPTC-RELATED"/>
    <property type="match status" value="1"/>
</dbReference>
<sequence length="622" mass="67052">VKREASELLHTYDFIIAGGGTCGLTVADRLTEAFPDKTILVVEYGDVEYAPGTFDPPTRIWGQLGGGASRWTLTSLPSPAMNNNTALTLAGKVVGGSSAVNGMFFDRGSRFDYDAWAQLQTTTAATTSKVDHDWSWKGIFPFFKKSVTFTPPHPMTAIRYNLTWDASVFGNTTPIYASLPPFLWGDHFVSRSTWQEMGIRVARECATGDKEGLCWIPISQHPVTARRSHAGIGHYSAVVPDRPNYHLLVRHQVTRVVYPDGDPAVGPPVVEIQSVGNATQTGRPFNVSARAEVVLSAGAFGSPSILQRSGIGPAGFLRSVDIPVVLDLPGVGSNLQDHSDPKPLDLHPLPTDMLNDTFYADAIAGFNETPARGPYTIAMSMSAVWISLPNVTIDYSSTIIDHIRNLTEMNTAGALYLPAEYATSPTLIYGYQAQLATIADLLANPRVPSLESASDTGTKVAAALLHPLSRGTVRIDPQNPSGEPILDYRSGSNPIDLDLHVAHLRYLRRMVQTETLRNLKAVEVQPGEGVQSYEDMVAFVRNTTVQSFMHACCTAGMLPLDKGGVVGADLAVHGAAGLRVVDASVFPILVSAHLSATAYAVAEKAADIIVTEWTKNDDVKDK</sequence>
<accession>A0AAE0IB76</accession>
<evidence type="ECO:0000256" key="1">
    <source>
        <dbReference type="ARBA" id="ARBA00010790"/>
    </source>
</evidence>
<dbReference type="Proteomes" id="UP001283341">
    <property type="component" value="Unassembled WGS sequence"/>
</dbReference>
<dbReference type="InterPro" id="IPR036188">
    <property type="entry name" value="FAD/NAD-bd_sf"/>
</dbReference>
<dbReference type="InterPro" id="IPR012132">
    <property type="entry name" value="GMC_OxRdtase"/>
</dbReference>
<keyword evidence="8" id="KW-1185">Reference proteome</keyword>
<dbReference type="GO" id="GO:0016614">
    <property type="term" value="F:oxidoreductase activity, acting on CH-OH group of donors"/>
    <property type="evidence" value="ECO:0007669"/>
    <property type="project" value="InterPro"/>
</dbReference>
<dbReference type="InterPro" id="IPR007867">
    <property type="entry name" value="GMC_OxRtase_C"/>
</dbReference>
<dbReference type="InterPro" id="IPR000172">
    <property type="entry name" value="GMC_OxRdtase_N"/>
</dbReference>
<dbReference type="EMBL" id="JAUEDM010000003">
    <property type="protein sequence ID" value="KAK3321765.1"/>
    <property type="molecule type" value="Genomic_DNA"/>
</dbReference>
<feature type="non-terminal residue" evidence="7">
    <location>
        <position position="622"/>
    </location>
</feature>
<evidence type="ECO:0000256" key="3">
    <source>
        <dbReference type="PIRSR" id="PIRSR000137-2"/>
    </source>
</evidence>
<evidence type="ECO:0000259" key="6">
    <source>
        <dbReference type="PROSITE" id="PS00624"/>
    </source>
</evidence>
<evidence type="ECO:0000313" key="7">
    <source>
        <dbReference type="EMBL" id="KAK3321765.1"/>
    </source>
</evidence>
<dbReference type="Pfam" id="PF05199">
    <property type="entry name" value="GMC_oxred_C"/>
    <property type="match status" value="1"/>
</dbReference>
<organism evidence="7 8">
    <name type="scientific">Apodospora peruviana</name>
    <dbReference type="NCBI Taxonomy" id="516989"/>
    <lineage>
        <taxon>Eukaryota</taxon>
        <taxon>Fungi</taxon>
        <taxon>Dikarya</taxon>
        <taxon>Ascomycota</taxon>
        <taxon>Pezizomycotina</taxon>
        <taxon>Sordariomycetes</taxon>
        <taxon>Sordariomycetidae</taxon>
        <taxon>Sordariales</taxon>
        <taxon>Lasiosphaeriaceae</taxon>
        <taxon>Apodospora</taxon>
    </lineage>
</organism>
<evidence type="ECO:0000256" key="4">
    <source>
        <dbReference type="RuleBase" id="RU003968"/>
    </source>
</evidence>
<evidence type="ECO:0000256" key="2">
    <source>
        <dbReference type="PIRSR" id="PIRSR000137-1"/>
    </source>
</evidence>
<reference evidence="7" key="1">
    <citation type="journal article" date="2023" name="Mol. Phylogenet. Evol.">
        <title>Genome-scale phylogeny and comparative genomics of the fungal order Sordariales.</title>
        <authorList>
            <person name="Hensen N."/>
            <person name="Bonometti L."/>
            <person name="Westerberg I."/>
            <person name="Brannstrom I.O."/>
            <person name="Guillou S."/>
            <person name="Cros-Aarteil S."/>
            <person name="Calhoun S."/>
            <person name="Haridas S."/>
            <person name="Kuo A."/>
            <person name="Mondo S."/>
            <person name="Pangilinan J."/>
            <person name="Riley R."/>
            <person name="LaButti K."/>
            <person name="Andreopoulos B."/>
            <person name="Lipzen A."/>
            <person name="Chen C."/>
            <person name="Yan M."/>
            <person name="Daum C."/>
            <person name="Ng V."/>
            <person name="Clum A."/>
            <person name="Steindorff A."/>
            <person name="Ohm R.A."/>
            <person name="Martin F."/>
            <person name="Silar P."/>
            <person name="Natvig D.O."/>
            <person name="Lalanne C."/>
            <person name="Gautier V."/>
            <person name="Ament-Velasquez S.L."/>
            <person name="Kruys A."/>
            <person name="Hutchinson M.I."/>
            <person name="Powell A.J."/>
            <person name="Barry K."/>
            <person name="Miller A.N."/>
            <person name="Grigoriev I.V."/>
            <person name="Debuchy R."/>
            <person name="Gladieux P."/>
            <person name="Hiltunen Thoren M."/>
            <person name="Johannesson H."/>
        </authorList>
    </citation>
    <scope>NUCLEOTIDE SEQUENCE</scope>
    <source>
        <strain evidence="7">CBS 118394</strain>
    </source>
</reference>
<dbReference type="PROSITE" id="PS00624">
    <property type="entry name" value="GMC_OXRED_2"/>
    <property type="match status" value="1"/>
</dbReference>
<comment type="caution">
    <text evidence="7">The sequence shown here is derived from an EMBL/GenBank/DDBJ whole genome shotgun (WGS) entry which is preliminary data.</text>
</comment>
<protein>
    <recommendedName>
        <fullName evidence="5 6">Glucose-methanol-choline oxidoreductase N-terminal domain-containing protein</fullName>
    </recommendedName>
</protein>
<dbReference type="Gene3D" id="3.50.50.60">
    <property type="entry name" value="FAD/NAD(P)-binding domain"/>
    <property type="match status" value="1"/>
</dbReference>
<feature type="domain" description="Glucose-methanol-choline oxidoreductase N-terminal" evidence="5">
    <location>
        <begin position="91"/>
        <end position="114"/>
    </location>
</feature>
<evidence type="ECO:0000259" key="5">
    <source>
        <dbReference type="PROSITE" id="PS00623"/>
    </source>
</evidence>
<dbReference type="SUPFAM" id="SSF54373">
    <property type="entry name" value="FAD-linked reductases, C-terminal domain"/>
    <property type="match status" value="1"/>
</dbReference>
<feature type="domain" description="Glucose-methanol-choline oxidoreductase N-terminal" evidence="6">
    <location>
        <begin position="298"/>
        <end position="312"/>
    </location>
</feature>
<comment type="cofactor">
    <cofactor evidence="3">
        <name>FAD</name>
        <dbReference type="ChEBI" id="CHEBI:57692"/>
    </cofactor>
</comment>
<keyword evidence="3 4" id="KW-0274">FAD</keyword>
<keyword evidence="4" id="KW-0285">Flavoprotein</keyword>
<feature type="binding site" evidence="3">
    <location>
        <position position="253"/>
    </location>
    <ligand>
        <name>FAD</name>
        <dbReference type="ChEBI" id="CHEBI:57692"/>
    </ligand>
</feature>
<dbReference type="SUPFAM" id="SSF51905">
    <property type="entry name" value="FAD/NAD(P)-binding domain"/>
    <property type="match status" value="1"/>
</dbReference>
<dbReference type="PROSITE" id="PS00623">
    <property type="entry name" value="GMC_OXRED_1"/>
    <property type="match status" value="1"/>
</dbReference>
<dbReference type="Gene3D" id="3.30.560.10">
    <property type="entry name" value="Glucose Oxidase, domain 3"/>
    <property type="match status" value="1"/>
</dbReference>
<dbReference type="PANTHER" id="PTHR11552">
    <property type="entry name" value="GLUCOSE-METHANOL-CHOLINE GMC OXIDOREDUCTASE"/>
    <property type="match status" value="1"/>
</dbReference>
<gene>
    <name evidence="7" type="ORF">B0H66DRAFT_618870</name>
</gene>
<reference evidence="7" key="2">
    <citation type="submission" date="2023-06" db="EMBL/GenBank/DDBJ databases">
        <authorList>
            <consortium name="Lawrence Berkeley National Laboratory"/>
            <person name="Haridas S."/>
            <person name="Hensen N."/>
            <person name="Bonometti L."/>
            <person name="Westerberg I."/>
            <person name="Brannstrom I.O."/>
            <person name="Guillou S."/>
            <person name="Cros-Aarteil S."/>
            <person name="Calhoun S."/>
            <person name="Kuo A."/>
            <person name="Mondo S."/>
            <person name="Pangilinan J."/>
            <person name="Riley R."/>
            <person name="Labutti K."/>
            <person name="Andreopoulos B."/>
            <person name="Lipzen A."/>
            <person name="Chen C."/>
            <person name="Yanf M."/>
            <person name="Daum C."/>
            <person name="Ng V."/>
            <person name="Clum A."/>
            <person name="Steindorff A."/>
            <person name="Ohm R."/>
            <person name="Martin F."/>
            <person name="Silar P."/>
            <person name="Natvig D."/>
            <person name="Lalanne C."/>
            <person name="Gautier V."/>
            <person name="Ament-Velasquez S.L."/>
            <person name="Kruys A."/>
            <person name="Hutchinson M.I."/>
            <person name="Powell A.J."/>
            <person name="Barry K."/>
            <person name="Miller A.N."/>
            <person name="Grigoriev I.V."/>
            <person name="Debuchy R."/>
            <person name="Gladieux P."/>
            <person name="Thoren M.H."/>
            <person name="Johannesson H."/>
        </authorList>
    </citation>
    <scope>NUCLEOTIDE SEQUENCE</scope>
    <source>
        <strain evidence="7">CBS 118394</strain>
    </source>
</reference>
<comment type="similarity">
    <text evidence="1 4">Belongs to the GMC oxidoreductase family.</text>
</comment>
<dbReference type="PIRSF" id="PIRSF000137">
    <property type="entry name" value="Alcohol_oxidase"/>
    <property type="match status" value="1"/>
</dbReference>